<evidence type="ECO:0000313" key="2">
    <source>
        <dbReference type="EMBL" id="NYE75651.1"/>
    </source>
</evidence>
<comment type="caution">
    <text evidence="2">The sequence shown here is derived from an EMBL/GenBank/DDBJ whole genome shotgun (WGS) entry which is preliminary data.</text>
</comment>
<evidence type="ECO:0000256" key="1">
    <source>
        <dbReference type="SAM" id="Phobius"/>
    </source>
</evidence>
<keyword evidence="1" id="KW-1133">Transmembrane helix</keyword>
<accession>A0A7Y9IFE2</accession>
<keyword evidence="3" id="KW-1185">Reference proteome</keyword>
<reference evidence="2 3" key="1">
    <citation type="submission" date="2020-07" db="EMBL/GenBank/DDBJ databases">
        <title>Sequencing the genomes of 1000 actinobacteria strains.</title>
        <authorList>
            <person name="Klenk H.-P."/>
        </authorList>
    </citation>
    <scope>NUCLEOTIDE SEQUENCE [LARGE SCALE GENOMIC DNA]</scope>
    <source>
        <strain evidence="2 3">DSM 22083</strain>
    </source>
</reference>
<proteinExistence type="predicted"/>
<name>A0A7Y9IFE2_9ACTN</name>
<dbReference type="AlphaFoldDB" id="A0A7Y9IFE2"/>
<gene>
    <name evidence="2" type="ORF">BKA15_006980</name>
</gene>
<evidence type="ECO:0000313" key="3">
    <source>
        <dbReference type="Proteomes" id="UP000569914"/>
    </source>
</evidence>
<protein>
    <submittedName>
        <fullName evidence="2">ABC-type multidrug transport system fused ATPase/permease subunit</fullName>
    </submittedName>
</protein>
<dbReference type="EMBL" id="JACCBU010000001">
    <property type="protein sequence ID" value="NYE75651.1"/>
    <property type="molecule type" value="Genomic_DNA"/>
</dbReference>
<keyword evidence="1" id="KW-0472">Membrane</keyword>
<feature type="transmembrane region" description="Helical" evidence="1">
    <location>
        <begin position="159"/>
        <end position="183"/>
    </location>
</feature>
<organism evidence="2 3">
    <name type="scientific">Microlunatus parietis</name>
    <dbReference type="NCBI Taxonomy" id="682979"/>
    <lineage>
        <taxon>Bacteria</taxon>
        <taxon>Bacillati</taxon>
        <taxon>Actinomycetota</taxon>
        <taxon>Actinomycetes</taxon>
        <taxon>Propionibacteriales</taxon>
        <taxon>Propionibacteriaceae</taxon>
        <taxon>Microlunatus</taxon>
    </lineage>
</organism>
<feature type="transmembrane region" description="Helical" evidence="1">
    <location>
        <begin position="20"/>
        <end position="45"/>
    </location>
</feature>
<sequence length="237" mass="25085">MLRLPHSFLPLLRHVRLLWHAAPGLSLVCFALSALQAVAAVAAMISSGRLIGALADVVAGVGSPVAVWTWLVATAAALVAGPLLAAVSGGVEEVTGARYLSAYQDLLLDTATRPYSLAGVRSPAGAEALDQAAGALQHWLFLRGVGGLWGVITARFSGVGALVIVAGWRWWVALVLLVGWLILSRTTARWRSVLMDDAGSIPLRHRAPPICSGWSSKDHRRRRYGWSGWPTGSSTAT</sequence>
<keyword evidence="1" id="KW-0812">Transmembrane</keyword>
<feature type="transmembrane region" description="Helical" evidence="1">
    <location>
        <begin position="57"/>
        <end position="80"/>
    </location>
</feature>
<dbReference type="RefSeq" id="WP_179758123.1">
    <property type="nucleotide sequence ID" value="NZ_JACCBU010000001.1"/>
</dbReference>
<dbReference type="Proteomes" id="UP000569914">
    <property type="component" value="Unassembled WGS sequence"/>
</dbReference>